<protein>
    <submittedName>
        <fullName evidence="3">Ubiquitin-conjugating enzyme E2 11-like</fullName>
    </submittedName>
</protein>
<dbReference type="CDD" id="cd23814">
    <property type="entry name" value="UEV_AKTIP"/>
    <property type="match status" value="1"/>
</dbReference>
<organism evidence="3">
    <name type="scientific">Phallusia mammillata</name>
    <dbReference type="NCBI Taxonomy" id="59560"/>
    <lineage>
        <taxon>Eukaryota</taxon>
        <taxon>Metazoa</taxon>
        <taxon>Chordata</taxon>
        <taxon>Tunicata</taxon>
        <taxon>Ascidiacea</taxon>
        <taxon>Phlebobranchia</taxon>
        <taxon>Ascidiidae</taxon>
        <taxon>Phallusia</taxon>
    </lineage>
</organism>
<evidence type="ECO:0000256" key="1">
    <source>
        <dbReference type="SAM" id="MobiDB-lite"/>
    </source>
</evidence>
<sequence length="268" mass="30973">MCHMNLIFLQENYLCDSLFIDFYLLFVKMSQVPQIERSIAQSDGATPKSYGPFFLEYSLMAEYNLLQKQSLPGMYIIPSAKSPLLWFGVIFVRQGLYQSGIFKFCVSIPPTYPDGECPQILFNCAPFHPLIEPNTGKLDVQRAFPTWRRNVNHIWNILLYTRRIFYKIDTQRPLNPEAAVLYENKLTLFKNRVMETIEKNKKNLYDSPSTNDPHEIYFTCVIDTLHEQHKSAMVGKLNRTKSNNNTRGMSWVASGTTSPFSKASQKIV</sequence>
<accession>A0A6F9D6D8</accession>
<dbReference type="AlphaFoldDB" id="A0A6F9D6D8"/>
<dbReference type="Gene3D" id="3.10.110.10">
    <property type="entry name" value="Ubiquitin Conjugating Enzyme"/>
    <property type="match status" value="1"/>
</dbReference>
<dbReference type="InterPro" id="IPR050113">
    <property type="entry name" value="Ub_conjugating_enzyme"/>
</dbReference>
<evidence type="ECO:0000313" key="3">
    <source>
        <dbReference type="EMBL" id="CAB3220848.1"/>
    </source>
</evidence>
<proteinExistence type="evidence at transcript level"/>
<dbReference type="SUPFAM" id="SSF54495">
    <property type="entry name" value="UBC-like"/>
    <property type="match status" value="1"/>
</dbReference>
<dbReference type="Pfam" id="PF00179">
    <property type="entry name" value="UQ_con"/>
    <property type="match status" value="1"/>
</dbReference>
<dbReference type="PANTHER" id="PTHR24067">
    <property type="entry name" value="UBIQUITIN-CONJUGATING ENZYME E2"/>
    <property type="match status" value="1"/>
</dbReference>
<dbReference type="InterPro" id="IPR000608">
    <property type="entry name" value="UBC"/>
</dbReference>
<name>A0A6F9D6D8_9ASCI</name>
<gene>
    <name evidence="3" type="primary">Aktip</name>
</gene>
<dbReference type="InterPro" id="IPR016135">
    <property type="entry name" value="UBQ-conjugating_enzyme/RWD"/>
</dbReference>
<evidence type="ECO:0000259" key="2">
    <source>
        <dbReference type="PROSITE" id="PS50127"/>
    </source>
</evidence>
<dbReference type="EMBL" id="LR782837">
    <property type="protein sequence ID" value="CAB3220848.1"/>
    <property type="molecule type" value="mRNA"/>
</dbReference>
<feature type="domain" description="UBC core" evidence="2">
    <location>
        <begin position="54"/>
        <end position="202"/>
    </location>
</feature>
<dbReference type="PROSITE" id="PS50127">
    <property type="entry name" value="UBC_2"/>
    <property type="match status" value="1"/>
</dbReference>
<reference evidence="3" key="1">
    <citation type="submission" date="2020-04" db="EMBL/GenBank/DDBJ databases">
        <authorList>
            <person name="Neveu A P."/>
        </authorList>
    </citation>
    <scope>NUCLEOTIDE SEQUENCE</scope>
    <source>
        <tissue evidence="3">Whole embryo</tissue>
    </source>
</reference>
<feature type="region of interest" description="Disordered" evidence="1">
    <location>
        <begin position="245"/>
        <end position="268"/>
    </location>
</feature>
<dbReference type="SMART" id="SM00212">
    <property type="entry name" value="UBCc"/>
    <property type="match status" value="1"/>
</dbReference>